<organism evidence="2 3">
    <name type="scientific">Heyndrickxia coagulans</name>
    <name type="common">Weizmannia coagulans</name>
    <dbReference type="NCBI Taxonomy" id="1398"/>
    <lineage>
        <taxon>Bacteria</taxon>
        <taxon>Bacillati</taxon>
        <taxon>Bacillota</taxon>
        <taxon>Bacilli</taxon>
        <taxon>Bacillales</taxon>
        <taxon>Bacillaceae</taxon>
        <taxon>Heyndrickxia</taxon>
    </lineage>
</organism>
<feature type="transmembrane region" description="Helical" evidence="1">
    <location>
        <begin position="71"/>
        <end position="93"/>
    </location>
</feature>
<reference evidence="3" key="1">
    <citation type="submission" date="2016-01" db="EMBL/GenBank/DDBJ databases">
        <authorList>
            <person name="Mitreva M."/>
            <person name="Pepin K.H."/>
            <person name="Mihindukulasuriya K.A."/>
            <person name="Fulton R."/>
            <person name="Fronick C."/>
            <person name="O'Laughlin M."/>
            <person name="Miner T."/>
            <person name="Herter B."/>
            <person name="Rosa B.A."/>
            <person name="Cordes M."/>
            <person name="Tomlinson C."/>
            <person name="Wollam A."/>
            <person name="Palsikar V.B."/>
            <person name="Mardis E.R."/>
            <person name="Wilson R.K."/>
        </authorList>
    </citation>
    <scope>NUCLEOTIDE SEQUENCE [LARGE SCALE GENOMIC DNA]</scope>
    <source>
        <strain evidence="3">GED7749B</strain>
    </source>
</reference>
<evidence type="ECO:0000313" key="3">
    <source>
        <dbReference type="Proteomes" id="UP000070376"/>
    </source>
</evidence>
<proteinExistence type="predicted"/>
<feature type="transmembrane region" description="Helical" evidence="1">
    <location>
        <begin position="12"/>
        <end position="34"/>
    </location>
</feature>
<dbReference type="Proteomes" id="UP000070376">
    <property type="component" value="Unassembled WGS sequence"/>
</dbReference>
<dbReference type="PATRIC" id="fig|1398.22.peg.2015"/>
<evidence type="ECO:0000256" key="1">
    <source>
        <dbReference type="SAM" id="Phobius"/>
    </source>
</evidence>
<keyword evidence="1" id="KW-0472">Membrane</keyword>
<name>A0A133KPG3_HEYCO</name>
<evidence type="ECO:0000313" key="2">
    <source>
        <dbReference type="EMBL" id="KWZ81411.1"/>
    </source>
</evidence>
<dbReference type="AlphaFoldDB" id="A0A133KPG3"/>
<keyword evidence="1" id="KW-1133">Transmembrane helix</keyword>
<accession>A0A133KPG3</accession>
<gene>
    <name evidence="2" type="ORF">HMPREF3213_02015</name>
</gene>
<dbReference type="RefSeq" id="WP_046721652.1">
    <property type="nucleotide sequence ID" value="NZ_KQ955853.1"/>
</dbReference>
<protein>
    <submittedName>
        <fullName evidence="2">Uncharacterized protein</fullName>
    </submittedName>
</protein>
<dbReference type="EMBL" id="LRPN01000075">
    <property type="protein sequence ID" value="KWZ81411.1"/>
    <property type="molecule type" value="Genomic_DNA"/>
</dbReference>
<feature type="transmembrane region" description="Helical" evidence="1">
    <location>
        <begin position="46"/>
        <end position="65"/>
    </location>
</feature>
<keyword evidence="1" id="KW-0812">Transmembrane</keyword>
<sequence length="287" mass="32431">MSQVKGLYIKVTGWMLLLFAVGFFCLQMGCLYAHERFQAEYVDDRLFYIINILCFIFLALAIILLLKPSKIWLWAISGLAVVFILASGGLLVASNKEIKNITSLSPDYKHVVSIKEKTKSGDAVYLWSYFGILARPKERLPYKTDGVFKVKWLANDIAAVTYKTADGKIEQFIATYGDRSDGRSYYYVGSEIQGKWQGKNTKVVSDKKGITVIVGGRTEFFDWRHIKQFGTLAIVLEKQKQAVWTISLNDNFVVPALSGVPKTGDISLYQATMRDNKPIILHDQSQK</sequence>
<comment type="caution">
    <text evidence="2">The sequence shown here is derived from an EMBL/GenBank/DDBJ whole genome shotgun (WGS) entry which is preliminary data.</text>
</comment>